<dbReference type="Proteomes" id="UP000708208">
    <property type="component" value="Unassembled WGS sequence"/>
</dbReference>
<feature type="compositionally biased region" description="Low complexity" evidence="1">
    <location>
        <begin position="466"/>
        <end position="476"/>
    </location>
</feature>
<feature type="compositionally biased region" description="Gly residues" evidence="1">
    <location>
        <begin position="398"/>
        <end position="412"/>
    </location>
</feature>
<evidence type="ECO:0000313" key="3">
    <source>
        <dbReference type="Proteomes" id="UP000708208"/>
    </source>
</evidence>
<evidence type="ECO:0000313" key="2">
    <source>
        <dbReference type="EMBL" id="CAG7727065.1"/>
    </source>
</evidence>
<keyword evidence="3" id="KW-1185">Reference proteome</keyword>
<feature type="non-terminal residue" evidence="2">
    <location>
        <position position="1"/>
    </location>
</feature>
<feature type="compositionally biased region" description="Polar residues" evidence="1">
    <location>
        <begin position="235"/>
        <end position="257"/>
    </location>
</feature>
<proteinExistence type="predicted"/>
<feature type="compositionally biased region" description="Polar residues" evidence="1">
    <location>
        <begin position="414"/>
        <end position="446"/>
    </location>
</feature>
<feature type="compositionally biased region" description="Gly residues" evidence="1">
    <location>
        <begin position="544"/>
        <end position="554"/>
    </location>
</feature>
<feature type="region of interest" description="Disordered" evidence="1">
    <location>
        <begin position="147"/>
        <end position="175"/>
    </location>
</feature>
<accession>A0A8J2JUS5</accession>
<dbReference type="OrthoDB" id="9884296at2759"/>
<feature type="compositionally biased region" description="Polar residues" evidence="1">
    <location>
        <begin position="147"/>
        <end position="161"/>
    </location>
</feature>
<sequence>MSLSSFFGGILEQPNQGETIASITGSILQQFDFESSITNNSHSVEDDQNQSMDMSICKSENLFSPVTENQQQLPLSTFSTDSLDARGETILATCMTNRNNYTIAFQGLELDESVAGSTYRTATENNMLSPASDMTENEMTNWRQLKTTSDNGNINKYSQNPSDNNNGSSETSSTNFHQCPFLPHHRALLTQSCPNPWFWKRNSTVFNNNNHPKVQTAAFVKLFDIHMSRPLRDNSMTESNIVSGSGSQGSRMGDNNLSTGTGSTGSSNHRYIMEESWNNNRNPNPNPFRIRTKFEKARPTTTTQIAEAIKRSRSIQIQTSTIKLVPKKIEELTNAAKESIPKKKPPVFICFPNYTLPDLAFLQSSIQDEVGGISRPEVYLLPQQFRVPGRDRRTGQVQGRGGQEGQDYGSGGQNYQRGSHQVQRGCQDQRSCPRSNQGQRSCQDYSPSHDYSRSGQDYSRLGQEGQGYRRPGQGYRRGQRPMSCNDMEDLKQRDLSHVRDWPSLNFLLPHEYQSILQEMKPLEKREQSDETEKERDASVVPVEGSGGGGGGGGVEVEHNEPVILRKKPGRA</sequence>
<reference evidence="2" key="1">
    <citation type="submission" date="2021-06" db="EMBL/GenBank/DDBJ databases">
        <authorList>
            <person name="Hodson N. C."/>
            <person name="Mongue J. A."/>
            <person name="Jaron S. K."/>
        </authorList>
    </citation>
    <scope>NUCLEOTIDE SEQUENCE</scope>
</reference>
<gene>
    <name evidence="2" type="ORF">AFUS01_LOCUS15928</name>
</gene>
<dbReference type="EMBL" id="CAJVCH010143055">
    <property type="protein sequence ID" value="CAG7727065.1"/>
    <property type="molecule type" value="Genomic_DNA"/>
</dbReference>
<protein>
    <submittedName>
        <fullName evidence="2">Uncharacterized protein</fullName>
    </submittedName>
</protein>
<feature type="region of interest" description="Disordered" evidence="1">
    <location>
        <begin position="235"/>
        <end position="266"/>
    </location>
</feature>
<feature type="region of interest" description="Disordered" evidence="1">
    <location>
        <begin position="384"/>
        <end position="484"/>
    </location>
</feature>
<feature type="region of interest" description="Disordered" evidence="1">
    <location>
        <begin position="521"/>
        <end position="571"/>
    </location>
</feature>
<feature type="compositionally biased region" description="Low complexity" evidence="1">
    <location>
        <begin position="162"/>
        <end position="175"/>
    </location>
</feature>
<comment type="caution">
    <text evidence="2">The sequence shown here is derived from an EMBL/GenBank/DDBJ whole genome shotgun (WGS) entry which is preliminary data.</text>
</comment>
<organism evidence="2 3">
    <name type="scientific">Allacma fusca</name>
    <dbReference type="NCBI Taxonomy" id="39272"/>
    <lineage>
        <taxon>Eukaryota</taxon>
        <taxon>Metazoa</taxon>
        <taxon>Ecdysozoa</taxon>
        <taxon>Arthropoda</taxon>
        <taxon>Hexapoda</taxon>
        <taxon>Collembola</taxon>
        <taxon>Symphypleona</taxon>
        <taxon>Sminthuridae</taxon>
        <taxon>Allacma</taxon>
    </lineage>
</organism>
<feature type="compositionally biased region" description="Basic and acidic residues" evidence="1">
    <location>
        <begin position="521"/>
        <end position="537"/>
    </location>
</feature>
<dbReference type="AlphaFoldDB" id="A0A8J2JUS5"/>
<name>A0A8J2JUS5_9HEXA</name>
<evidence type="ECO:0000256" key="1">
    <source>
        <dbReference type="SAM" id="MobiDB-lite"/>
    </source>
</evidence>